<proteinExistence type="predicted"/>
<sequence length="273" mass="31951">MEPSPTHNDGTNYNDTTATQQQLSTLSIGIIILCVLFGLALVIVLLLFMRRRRLQHNQQECNEKSVAQQQQQQQQEQEGNNNYQQQESILLHKQKEKKRERTIKQKIKENLPWHYSVSNKPKDEEERIDDLVFSAIQQHHPTPPSHPSYPYHRQHHHYPHYNSNQLLPQHQKQQEENNHGIKTTQMIGNESTMFEEGYSYTQSSTLHGTMTRASHCSSNIISHDTTDPVLVSLARQHEFDRVGYYKNPNTVSSDRNEEEAMLQRLSMSSYHVW</sequence>
<keyword evidence="1" id="KW-1133">Transmembrane helix</keyword>
<feature type="transmembrane region" description="Helical" evidence="1">
    <location>
        <begin position="26"/>
        <end position="48"/>
    </location>
</feature>
<comment type="caution">
    <text evidence="2">The sequence shown here is derived from an EMBL/GenBank/DDBJ whole genome shotgun (WGS) entry which is preliminary data.</text>
</comment>
<dbReference type="AlphaFoldDB" id="A0A8H7RVM1"/>
<gene>
    <name evidence="2" type="ORF">INT45_011568</name>
</gene>
<dbReference type="EMBL" id="JAEPRB010000336">
    <property type="protein sequence ID" value="KAG2217017.1"/>
    <property type="molecule type" value="Genomic_DNA"/>
</dbReference>
<organism evidence="2 3">
    <name type="scientific">Circinella minor</name>
    <dbReference type="NCBI Taxonomy" id="1195481"/>
    <lineage>
        <taxon>Eukaryota</taxon>
        <taxon>Fungi</taxon>
        <taxon>Fungi incertae sedis</taxon>
        <taxon>Mucoromycota</taxon>
        <taxon>Mucoromycotina</taxon>
        <taxon>Mucoromycetes</taxon>
        <taxon>Mucorales</taxon>
        <taxon>Lichtheimiaceae</taxon>
        <taxon>Circinella</taxon>
    </lineage>
</organism>
<dbReference type="OrthoDB" id="2281203at2759"/>
<reference evidence="2 3" key="1">
    <citation type="submission" date="2020-12" db="EMBL/GenBank/DDBJ databases">
        <title>Metabolic potential, ecology and presence of endohyphal bacteria is reflected in genomic diversity of Mucoromycotina.</title>
        <authorList>
            <person name="Muszewska A."/>
            <person name="Okrasinska A."/>
            <person name="Steczkiewicz K."/>
            <person name="Drgas O."/>
            <person name="Orlowska M."/>
            <person name="Perlinska-Lenart U."/>
            <person name="Aleksandrzak-Piekarczyk T."/>
            <person name="Szatraj K."/>
            <person name="Zielenkiewicz U."/>
            <person name="Pilsyk S."/>
            <person name="Malc E."/>
            <person name="Mieczkowski P."/>
            <person name="Kruszewska J.S."/>
            <person name="Biernat P."/>
            <person name="Pawlowska J."/>
        </authorList>
    </citation>
    <scope>NUCLEOTIDE SEQUENCE [LARGE SCALE GENOMIC DNA]</scope>
    <source>
        <strain evidence="2 3">CBS 142.35</strain>
    </source>
</reference>
<evidence type="ECO:0000313" key="2">
    <source>
        <dbReference type="EMBL" id="KAG2217017.1"/>
    </source>
</evidence>
<evidence type="ECO:0000256" key="1">
    <source>
        <dbReference type="SAM" id="Phobius"/>
    </source>
</evidence>
<protein>
    <submittedName>
        <fullName evidence="2">Uncharacterized protein</fullName>
    </submittedName>
</protein>
<accession>A0A8H7RVM1</accession>
<keyword evidence="3" id="KW-1185">Reference proteome</keyword>
<evidence type="ECO:0000313" key="3">
    <source>
        <dbReference type="Proteomes" id="UP000646827"/>
    </source>
</evidence>
<name>A0A8H7RVM1_9FUNG</name>
<keyword evidence="1" id="KW-0472">Membrane</keyword>
<dbReference type="Proteomes" id="UP000646827">
    <property type="component" value="Unassembled WGS sequence"/>
</dbReference>
<keyword evidence="1" id="KW-0812">Transmembrane</keyword>